<dbReference type="AlphaFoldDB" id="A0AAV2JQ88"/>
<feature type="compositionally biased region" description="Basic and acidic residues" evidence="6">
    <location>
        <begin position="198"/>
        <end position="221"/>
    </location>
</feature>
<feature type="coiled-coil region" evidence="5">
    <location>
        <begin position="38"/>
        <end position="118"/>
    </location>
</feature>
<evidence type="ECO:0000313" key="7">
    <source>
        <dbReference type="EMBL" id="CAL1577494.1"/>
    </source>
</evidence>
<dbReference type="PANTHER" id="PTHR14069:SF0">
    <property type="entry name" value="FILENSIN"/>
    <property type="match status" value="1"/>
</dbReference>
<evidence type="ECO:0000256" key="6">
    <source>
        <dbReference type="SAM" id="MobiDB-lite"/>
    </source>
</evidence>
<dbReference type="Gene3D" id="1.20.5.170">
    <property type="match status" value="1"/>
</dbReference>
<keyword evidence="5" id="KW-0175">Coiled coil</keyword>
<dbReference type="GO" id="GO:0005882">
    <property type="term" value="C:intermediate filament"/>
    <property type="evidence" value="ECO:0007669"/>
    <property type="project" value="TreeGrafter"/>
</dbReference>
<dbReference type="GO" id="GO:0005737">
    <property type="term" value="C:cytoplasm"/>
    <property type="evidence" value="ECO:0007669"/>
    <property type="project" value="TreeGrafter"/>
</dbReference>
<evidence type="ECO:0000256" key="5">
    <source>
        <dbReference type="SAM" id="Coils"/>
    </source>
</evidence>
<accession>A0AAV2JQ88</accession>
<dbReference type="PANTHER" id="PTHR14069">
    <property type="entry name" value="FILENSIN"/>
    <property type="match status" value="1"/>
</dbReference>
<proteinExistence type="predicted"/>
<dbReference type="GO" id="GO:0005212">
    <property type="term" value="F:structural constituent of eye lens"/>
    <property type="evidence" value="ECO:0007669"/>
    <property type="project" value="InterPro"/>
</dbReference>
<dbReference type="GO" id="GO:0070307">
    <property type="term" value="P:lens fiber cell development"/>
    <property type="evidence" value="ECO:0007669"/>
    <property type="project" value="TreeGrafter"/>
</dbReference>
<dbReference type="InterPro" id="IPR042358">
    <property type="entry name" value="BFSP1"/>
</dbReference>
<evidence type="ECO:0000256" key="1">
    <source>
        <dbReference type="ARBA" id="ARBA00004245"/>
    </source>
</evidence>
<evidence type="ECO:0000313" key="8">
    <source>
        <dbReference type="Proteomes" id="UP001497482"/>
    </source>
</evidence>
<keyword evidence="3" id="KW-0597">Phosphoprotein</keyword>
<protein>
    <submittedName>
        <fullName evidence="7">Uncharacterized protein</fullName>
    </submittedName>
</protein>
<evidence type="ECO:0000256" key="2">
    <source>
        <dbReference type="ARBA" id="ARBA00022490"/>
    </source>
</evidence>
<organism evidence="7 8">
    <name type="scientific">Knipowitschia caucasica</name>
    <name type="common">Caucasian dwarf goby</name>
    <name type="synonym">Pomatoschistus caucasicus</name>
    <dbReference type="NCBI Taxonomy" id="637954"/>
    <lineage>
        <taxon>Eukaryota</taxon>
        <taxon>Metazoa</taxon>
        <taxon>Chordata</taxon>
        <taxon>Craniata</taxon>
        <taxon>Vertebrata</taxon>
        <taxon>Euteleostomi</taxon>
        <taxon>Actinopterygii</taxon>
        <taxon>Neopterygii</taxon>
        <taxon>Teleostei</taxon>
        <taxon>Neoteleostei</taxon>
        <taxon>Acanthomorphata</taxon>
        <taxon>Gobiaria</taxon>
        <taxon>Gobiiformes</taxon>
        <taxon>Gobioidei</taxon>
        <taxon>Gobiidae</taxon>
        <taxon>Gobiinae</taxon>
        <taxon>Knipowitschia</taxon>
    </lineage>
</organism>
<keyword evidence="4" id="KW-0206">Cytoskeleton</keyword>
<gene>
    <name evidence="7" type="ORF">KC01_LOCUS8837</name>
</gene>
<keyword evidence="8" id="KW-1185">Reference proteome</keyword>
<evidence type="ECO:0000256" key="3">
    <source>
        <dbReference type="ARBA" id="ARBA00022553"/>
    </source>
</evidence>
<reference evidence="7 8" key="1">
    <citation type="submission" date="2024-04" db="EMBL/GenBank/DDBJ databases">
        <authorList>
            <person name="Waldvogel A.-M."/>
            <person name="Schoenle A."/>
        </authorList>
    </citation>
    <scope>NUCLEOTIDE SEQUENCE [LARGE SCALE GENOMIC DNA]</scope>
</reference>
<feature type="region of interest" description="Disordered" evidence="6">
    <location>
        <begin position="198"/>
        <end position="239"/>
    </location>
</feature>
<dbReference type="SUPFAM" id="SSF64593">
    <property type="entry name" value="Intermediate filament protein, coiled coil region"/>
    <property type="match status" value="1"/>
</dbReference>
<keyword evidence="2" id="KW-0963">Cytoplasm</keyword>
<dbReference type="EMBL" id="OZ035835">
    <property type="protein sequence ID" value="CAL1577494.1"/>
    <property type="molecule type" value="Genomic_DNA"/>
</dbReference>
<evidence type="ECO:0000256" key="4">
    <source>
        <dbReference type="ARBA" id="ARBA00023212"/>
    </source>
</evidence>
<dbReference type="Proteomes" id="UP001497482">
    <property type="component" value="Chromosome 13"/>
</dbReference>
<name>A0AAV2JQ88_KNICA</name>
<sequence>MIEADEEQERLLAQRKVPGLQSQLEECKSALCQLQGQKSKLHAENKMLEQSIESTQESYEDEIQTYNQQIESLRKEIEEAEKSLEKFTNECRHLALYQSSLENELERYKRIIESEDNRWGQFGGWWGAWPHSKRVQLWLNSAIIGTPINLITTNYRYAHTPSYLSRGRDITQDFQDITNIEPRQKNLAKKGVKRSELSTRDVIDSAKDDKTSGEGHIKETKVASTEGPQGKKGKAQKSAKVPIDFYTSTCW</sequence>
<comment type="subcellular location">
    <subcellularLocation>
        <location evidence="1">Cytoplasm</location>
        <location evidence="1">Cytoskeleton</location>
    </subcellularLocation>
</comment>